<dbReference type="PANTHER" id="PTHR32009:SF39">
    <property type="entry name" value="TIR DOMAIN-CONTAINING PROTEIN"/>
    <property type="match status" value="1"/>
</dbReference>
<keyword evidence="7" id="KW-1185">Reference proteome</keyword>
<dbReference type="Gene3D" id="3.40.50.10140">
    <property type="entry name" value="Toll/interleukin-1 receptor homology (TIR) domain"/>
    <property type="match status" value="1"/>
</dbReference>
<dbReference type="AlphaFoldDB" id="A0AAE1MX12"/>
<dbReference type="Proteomes" id="UP001293593">
    <property type="component" value="Unassembled WGS sequence"/>
</dbReference>
<proteinExistence type="predicted"/>
<keyword evidence="3" id="KW-0520">NAD</keyword>
<dbReference type="Pfam" id="PF01582">
    <property type="entry name" value="TIR"/>
    <property type="match status" value="1"/>
</dbReference>
<name>A0AAE1MX12_9FABA</name>
<keyword evidence="2" id="KW-0378">Hydrolase</keyword>
<dbReference type="GO" id="GO:0061809">
    <property type="term" value="F:NAD+ nucleosidase activity, cyclic ADP-ribose generating"/>
    <property type="evidence" value="ECO:0007669"/>
    <property type="project" value="UniProtKB-EC"/>
</dbReference>
<evidence type="ECO:0000256" key="4">
    <source>
        <dbReference type="ARBA" id="ARBA00047304"/>
    </source>
</evidence>
<comment type="caution">
    <text evidence="6">The sequence shown here is derived from an EMBL/GenBank/DDBJ whole genome shotgun (WGS) entry which is preliminary data.</text>
</comment>
<comment type="catalytic activity">
    <reaction evidence="4">
        <text>NAD(+) + H2O = ADP-D-ribose + nicotinamide + H(+)</text>
        <dbReference type="Rhea" id="RHEA:16301"/>
        <dbReference type="ChEBI" id="CHEBI:15377"/>
        <dbReference type="ChEBI" id="CHEBI:15378"/>
        <dbReference type="ChEBI" id="CHEBI:17154"/>
        <dbReference type="ChEBI" id="CHEBI:57540"/>
        <dbReference type="ChEBI" id="CHEBI:57967"/>
        <dbReference type="EC" id="3.2.2.6"/>
    </reaction>
    <physiologicalReaction direction="left-to-right" evidence="4">
        <dbReference type="Rhea" id="RHEA:16302"/>
    </physiologicalReaction>
</comment>
<evidence type="ECO:0000313" key="6">
    <source>
        <dbReference type="EMBL" id="KAK4278770.1"/>
    </source>
</evidence>
<evidence type="ECO:0000256" key="2">
    <source>
        <dbReference type="ARBA" id="ARBA00022801"/>
    </source>
</evidence>
<dbReference type="PANTHER" id="PTHR32009">
    <property type="entry name" value="TMV RESISTANCE PROTEIN N-LIKE"/>
    <property type="match status" value="1"/>
</dbReference>
<evidence type="ECO:0000259" key="5">
    <source>
        <dbReference type="PROSITE" id="PS50104"/>
    </source>
</evidence>
<dbReference type="FunFam" id="3.40.50.10140:FF:000007">
    <property type="entry name" value="Disease resistance protein (TIR-NBS-LRR class)"/>
    <property type="match status" value="1"/>
</dbReference>
<dbReference type="InterPro" id="IPR000157">
    <property type="entry name" value="TIR_dom"/>
</dbReference>
<dbReference type="SMART" id="SM00255">
    <property type="entry name" value="TIR"/>
    <property type="match status" value="1"/>
</dbReference>
<dbReference type="EMBL" id="JAWXYG010000003">
    <property type="protein sequence ID" value="KAK4278770.1"/>
    <property type="molecule type" value="Genomic_DNA"/>
</dbReference>
<evidence type="ECO:0000313" key="7">
    <source>
        <dbReference type="Proteomes" id="UP001293593"/>
    </source>
</evidence>
<protein>
    <recommendedName>
        <fullName evidence="1">ADP-ribosyl cyclase/cyclic ADP-ribose hydrolase</fullName>
        <ecNumber evidence="1">3.2.2.6</ecNumber>
    </recommendedName>
</protein>
<dbReference type="GO" id="GO:0007165">
    <property type="term" value="P:signal transduction"/>
    <property type="evidence" value="ECO:0007669"/>
    <property type="project" value="InterPro"/>
</dbReference>
<sequence length="168" mass="19115">MSGGGSSSTSNTLHSTPPWEYDVFLSFAGKDTRLNFTGHLYEAFKRSGIRTFRDEVDLERGSNIMKNLSQAIEDSLCAVVVISKTYANSKWCLNELQKILDSQKTLHRRVFPIFYNVDPADVRKQTKSFMKAFANHEKKFRKNPSIVQNWRKAFTEIGNVAGVDTRGK</sequence>
<dbReference type="EC" id="3.2.2.6" evidence="1"/>
<dbReference type="InterPro" id="IPR035897">
    <property type="entry name" value="Toll_tir_struct_dom_sf"/>
</dbReference>
<dbReference type="PROSITE" id="PS50104">
    <property type="entry name" value="TIR"/>
    <property type="match status" value="1"/>
</dbReference>
<accession>A0AAE1MX12</accession>
<evidence type="ECO:0000256" key="1">
    <source>
        <dbReference type="ARBA" id="ARBA00011982"/>
    </source>
</evidence>
<reference evidence="6" key="1">
    <citation type="submission" date="2023-10" db="EMBL/GenBank/DDBJ databases">
        <title>Chromosome-level genome of the transformable northern wattle, Acacia crassicarpa.</title>
        <authorList>
            <person name="Massaro I."/>
            <person name="Sinha N.R."/>
            <person name="Poethig S."/>
            <person name="Leichty A.R."/>
        </authorList>
    </citation>
    <scope>NUCLEOTIDE SEQUENCE</scope>
    <source>
        <strain evidence="6">Acra3RX</strain>
        <tissue evidence="6">Leaf</tissue>
    </source>
</reference>
<organism evidence="6 7">
    <name type="scientific">Acacia crassicarpa</name>
    <name type="common">northern wattle</name>
    <dbReference type="NCBI Taxonomy" id="499986"/>
    <lineage>
        <taxon>Eukaryota</taxon>
        <taxon>Viridiplantae</taxon>
        <taxon>Streptophyta</taxon>
        <taxon>Embryophyta</taxon>
        <taxon>Tracheophyta</taxon>
        <taxon>Spermatophyta</taxon>
        <taxon>Magnoliopsida</taxon>
        <taxon>eudicotyledons</taxon>
        <taxon>Gunneridae</taxon>
        <taxon>Pentapetalae</taxon>
        <taxon>rosids</taxon>
        <taxon>fabids</taxon>
        <taxon>Fabales</taxon>
        <taxon>Fabaceae</taxon>
        <taxon>Caesalpinioideae</taxon>
        <taxon>mimosoid clade</taxon>
        <taxon>Acacieae</taxon>
        <taxon>Acacia</taxon>
    </lineage>
</organism>
<feature type="domain" description="TIR" evidence="5">
    <location>
        <begin position="19"/>
        <end position="168"/>
    </location>
</feature>
<evidence type="ECO:0000256" key="3">
    <source>
        <dbReference type="ARBA" id="ARBA00023027"/>
    </source>
</evidence>
<gene>
    <name evidence="6" type="ORF">QN277_016570</name>
</gene>
<dbReference type="SUPFAM" id="SSF52200">
    <property type="entry name" value="Toll/Interleukin receptor TIR domain"/>
    <property type="match status" value="1"/>
</dbReference>